<dbReference type="InterPro" id="IPR000195">
    <property type="entry name" value="Rab-GAP-TBC_dom"/>
</dbReference>
<dbReference type="Proteomes" id="UP001208570">
    <property type="component" value="Unassembled WGS sequence"/>
</dbReference>
<accession>A0AAD9MTE3</accession>
<dbReference type="GO" id="GO:0005096">
    <property type="term" value="F:GTPase activator activity"/>
    <property type="evidence" value="ECO:0007669"/>
    <property type="project" value="UniProtKB-KW"/>
</dbReference>
<dbReference type="AlphaFoldDB" id="A0AAD9MTE3"/>
<dbReference type="SUPFAM" id="SSF47923">
    <property type="entry name" value="Ypt/Rab-GAP domain of gyp1p"/>
    <property type="match status" value="1"/>
</dbReference>
<dbReference type="PANTHER" id="PTHR22957:SF337">
    <property type="entry name" value="TBC1 DOMAIN FAMILY MEMBER 5"/>
    <property type="match status" value="1"/>
</dbReference>
<feature type="region of interest" description="Disordered" evidence="2">
    <location>
        <begin position="336"/>
        <end position="372"/>
    </location>
</feature>
<evidence type="ECO:0000256" key="1">
    <source>
        <dbReference type="ARBA" id="ARBA00022468"/>
    </source>
</evidence>
<evidence type="ECO:0000259" key="3">
    <source>
        <dbReference type="PROSITE" id="PS50086"/>
    </source>
</evidence>
<feature type="domain" description="Rab-GAP TBC" evidence="3">
    <location>
        <begin position="1"/>
        <end position="135"/>
    </location>
</feature>
<feature type="region of interest" description="Disordered" evidence="2">
    <location>
        <begin position="758"/>
        <end position="790"/>
    </location>
</feature>
<feature type="region of interest" description="Disordered" evidence="2">
    <location>
        <begin position="393"/>
        <end position="440"/>
    </location>
</feature>
<dbReference type="InterPro" id="IPR035969">
    <property type="entry name" value="Rab-GAP_TBC_sf"/>
</dbReference>
<protein>
    <recommendedName>
        <fullName evidence="3">Rab-GAP TBC domain-containing protein</fullName>
    </recommendedName>
</protein>
<dbReference type="FunFam" id="1.10.472.80:FF:000038">
    <property type="entry name" value="TBC1 domain family member 5"/>
    <property type="match status" value="1"/>
</dbReference>
<reference evidence="4" key="1">
    <citation type="journal article" date="2023" name="Mol. Biol. Evol.">
        <title>Third-Generation Sequencing Reveals the Adaptive Role of the Epigenome in Three Deep-Sea Polychaetes.</title>
        <authorList>
            <person name="Perez M."/>
            <person name="Aroh O."/>
            <person name="Sun Y."/>
            <person name="Lan Y."/>
            <person name="Juniper S.K."/>
            <person name="Young C.R."/>
            <person name="Angers B."/>
            <person name="Qian P.Y."/>
        </authorList>
    </citation>
    <scope>NUCLEOTIDE SEQUENCE</scope>
    <source>
        <strain evidence="4">P08H-3</strain>
    </source>
</reference>
<sequence>MIYTLLVYCIEVIKEILDPDYVEHDAYAMFYQIMQTTEPWYVSKEISPPVRMNNVHLAQPFARNQDLHPSNVIVTKLTRIQNYLLKKHDPELHAYLELMDIPPQIYGIRWVRLLFGREFPMQDLLMLWDAIFADGISFDLVDFIFVGMMLYIRDAMLTSDYPSCLHLLMKYPPVGDVHYFVDKALYLREPNASRRTGQHVVELTVSTIIQGYKHLGVDANLQIGDGLDHVESGVSLREPGSLSIQRVPLRYILRLPNKTNSTMIYRESGILPLRLLIKKETSSYLPRAATKPIQIDIIHSNSINIAERAANMVTGLSTLTRRMNKGMQSHNRMSISSHHMSKSTSEPMNLITDQSPVEDDDILPGHGRKGSTASMSQIEGLYYVSSPTLRCATSTQSLPRSEVARRRLSPSTKHSQEMEDGQHNSSIPSHSKVGVYRPGQERSAEQQLAIALGRIHDLDRICLMCADKMDVCLGKLQQEILRQEMANEDELLLSLAGLKQVRDVLKGTLKPNNLFDTEEISIHDNHYYDDHTASFQGSQRSSSLYSPRTENSTSNAMEVTMSTSGNDVLPSSDTDVSIPVEIGTCEGSVSSGTTGSPDTSPASGGSPEYLSNPSSSDALEYSKQNTSLTSLSPMQKEIELKDYLVNKYLDYSYPTSAGDHSGANPVTAANREVYCGGVGGRSTATANQRESSSEMSRHSSSVYGSQPFPHGPKYHSAPPTPLDTINSSYDDFDSPVMQPVIDSNRQSQPITSAIRRHNSSKHFDPNQNTKRTPSLSFWSQRSSPVSKEGSTMNKLTDLFKGTFKF</sequence>
<evidence type="ECO:0000313" key="4">
    <source>
        <dbReference type="EMBL" id="KAK2143171.1"/>
    </source>
</evidence>
<dbReference type="PANTHER" id="PTHR22957">
    <property type="entry name" value="TBC1 DOMAIN FAMILY MEMBER GTPASE-ACTIVATING PROTEIN"/>
    <property type="match status" value="1"/>
</dbReference>
<feature type="region of interest" description="Disordered" evidence="2">
    <location>
        <begin position="584"/>
        <end position="626"/>
    </location>
</feature>
<name>A0AAD9MTE3_9ANNE</name>
<evidence type="ECO:0000256" key="2">
    <source>
        <dbReference type="SAM" id="MobiDB-lite"/>
    </source>
</evidence>
<feature type="region of interest" description="Disordered" evidence="2">
    <location>
        <begin position="680"/>
        <end position="729"/>
    </location>
</feature>
<dbReference type="EMBL" id="JAODUP010000872">
    <property type="protein sequence ID" value="KAK2143171.1"/>
    <property type="molecule type" value="Genomic_DNA"/>
</dbReference>
<dbReference type="SMART" id="SM00164">
    <property type="entry name" value="TBC"/>
    <property type="match status" value="1"/>
</dbReference>
<comment type="caution">
    <text evidence="4">The sequence shown here is derived from an EMBL/GenBank/DDBJ whole genome shotgun (WGS) entry which is preliminary data.</text>
</comment>
<dbReference type="Pfam" id="PF00566">
    <property type="entry name" value="RabGAP-TBC"/>
    <property type="match status" value="1"/>
</dbReference>
<keyword evidence="1" id="KW-0343">GTPase activation</keyword>
<proteinExistence type="predicted"/>
<evidence type="ECO:0000313" key="5">
    <source>
        <dbReference type="Proteomes" id="UP001208570"/>
    </source>
</evidence>
<dbReference type="PROSITE" id="PS50086">
    <property type="entry name" value="TBC_RABGAP"/>
    <property type="match status" value="1"/>
</dbReference>
<organism evidence="4 5">
    <name type="scientific">Paralvinella palmiformis</name>
    <dbReference type="NCBI Taxonomy" id="53620"/>
    <lineage>
        <taxon>Eukaryota</taxon>
        <taxon>Metazoa</taxon>
        <taxon>Spiralia</taxon>
        <taxon>Lophotrochozoa</taxon>
        <taxon>Annelida</taxon>
        <taxon>Polychaeta</taxon>
        <taxon>Sedentaria</taxon>
        <taxon>Canalipalpata</taxon>
        <taxon>Terebellida</taxon>
        <taxon>Terebelliformia</taxon>
        <taxon>Alvinellidae</taxon>
        <taxon>Paralvinella</taxon>
    </lineage>
</organism>
<keyword evidence="5" id="KW-1185">Reference proteome</keyword>
<dbReference type="Gene3D" id="1.10.472.80">
    <property type="entry name" value="Ypt/Rab-GAP domain of gyp1p, domain 3"/>
    <property type="match status" value="1"/>
</dbReference>
<feature type="compositionally biased region" description="Low complexity" evidence="2">
    <location>
        <begin position="336"/>
        <end position="345"/>
    </location>
</feature>
<feature type="compositionally biased region" description="Polar residues" evidence="2">
    <location>
        <begin position="765"/>
        <end position="790"/>
    </location>
</feature>
<gene>
    <name evidence="4" type="ORF">LSH36_872g03009</name>
</gene>
<feature type="compositionally biased region" description="Polar residues" evidence="2">
    <location>
        <begin position="609"/>
        <end position="626"/>
    </location>
</feature>
<feature type="compositionally biased region" description="Low complexity" evidence="2">
    <location>
        <begin position="587"/>
        <end position="607"/>
    </location>
</feature>